<evidence type="ECO:0000313" key="3">
    <source>
        <dbReference type="Proteomes" id="UP001303046"/>
    </source>
</evidence>
<dbReference type="Proteomes" id="UP001303046">
    <property type="component" value="Unassembled WGS sequence"/>
</dbReference>
<proteinExistence type="predicted"/>
<dbReference type="EMBL" id="JAVFWL010000005">
    <property type="protein sequence ID" value="KAK6756223.1"/>
    <property type="molecule type" value="Genomic_DNA"/>
</dbReference>
<keyword evidence="3" id="KW-1185">Reference proteome</keyword>
<feature type="compositionally biased region" description="Polar residues" evidence="1">
    <location>
        <begin position="46"/>
        <end position="61"/>
    </location>
</feature>
<organism evidence="2 3">
    <name type="scientific">Necator americanus</name>
    <name type="common">Human hookworm</name>
    <dbReference type="NCBI Taxonomy" id="51031"/>
    <lineage>
        <taxon>Eukaryota</taxon>
        <taxon>Metazoa</taxon>
        <taxon>Ecdysozoa</taxon>
        <taxon>Nematoda</taxon>
        <taxon>Chromadorea</taxon>
        <taxon>Rhabditida</taxon>
        <taxon>Rhabditina</taxon>
        <taxon>Rhabditomorpha</taxon>
        <taxon>Strongyloidea</taxon>
        <taxon>Ancylostomatidae</taxon>
        <taxon>Bunostominae</taxon>
        <taxon>Necator</taxon>
    </lineage>
</organism>
<evidence type="ECO:0000313" key="2">
    <source>
        <dbReference type="EMBL" id="KAK6756223.1"/>
    </source>
</evidence>
<reference evidence="2 3" key="1">
    <citation type="submission" date="2023-08" db="EMBL/GenBank/DDBJ databases">
        <title>A Necator americanus chromosomal reference genome.</title>
        <authorList>
            <person name="Ilik V."/>
            <person name="Petrzelkova K.J."/>
            <person name="Pardy F."/>
            <person name="Fuh T."/>
            <person name="Niatou-Singa F.S."/>
            <person name="Gouil Q."/>
            <person name="Baker L."/>
            <person name="Ritchie M.E."/>
            <person name="Jex A.R."/>
            <person name="Gazzola D."/>
            <person name="Li H."/>
            <person name="Toshio Fujiwara R."/>
            <person name="Zhan B."/>
            <person name="Aroian R.V."/>
            <person name="Pafco B."/>
            <person name="Schwarz E.M."/>
        </authorList>
    </citation>
    <scope>NUCLEOTIDE SEQUENCE [LARGE SCALE GENOMIC DNA]</scope>
    <source>
        <strain evidence="2 3">Aroian</strain>
        <tissue evidence="2">Whole animal</tissue>
    </source>
</reference>
<feature type="region of interest" description="Disordered" evidence="1">
    <location>
        <begin position="46"/>
        <end position="67"/>
    </location>
</feature>
<accession>A0ABR1E0R3</accession>
<sequence>MGNGYTRSDAVKLEVAIGQEANLYPSLQFEEAKVDLTLSVPLESTVPQQLGPFSQPRQPSGSKGLGDRIDANLARAEEPIFLFTEYLAIYT</sequence>
<name>A0ABR1E0R3_NECAM</name>
<gene>
    <name evidence="2" type="primary">Necator_chrV.g19347</name>
    <name evidence="2" type="ORF">RB195_014555</name>
</gene>
<protein>
    <submittedName>
        <fullName evidence="2">Uncharacterized protein</fullName>
    </submittedName>
</protein>
<evidence type="ECO:0000256" key="1">
    <source>
        <dbReference type="SAM" id="MobiDB-lite"/>
    </source>
</evidence>
<comment type="caution">
    <text evidence="2">The sequence shown here is derived from an EMBL/GenBank/DDBJ whole genome shotgun (WGS) entry which is preliminary data.</text>
</comment>